<reference evidence="1" key="1">
    <citation type="submission" date="2019-08" db="EMBL/GenBank/DDBJ databases">
        <authorList>
            <person name="Kucharzyk K."/>
            <person name="Murdoch R.W."/>
            <person name="Higgins S."/>
            <person name="Loffler F."/>
        </authorList>
    </citation>
    <scope>NUCLEOTIDE SEQUENCE</scope>
</reference>
<organism evidence="1">
    <name type="scientific">bioreactor metagenome</name>
    <dbReference type="NCBI Taxonomy" id="1076179"/>
    <lineage>
        <taxon>unclassified sequences</taxon>
        <taxon>metagenomes</taxon>
        <taxon>ecological metagenomes</taxon>
    </lineage>
</organism>
<evidence type="ECO:0000313" key="1">
    <source>
        <dbReference type="EMBL" id="MPN22941.1"/>
    </source>
</evidence>
<proteinExistence type="predicted"/>
<comment type="caution">
    <text evidence="1">The sequence shown here is derived from an EMBL/GenBank/DDBJ whole genome shotgun (WGS) entry which is preliminary data.</text>
</comment>
<gene>
    <name evidence="1" type="ORF">SDC9_170326</name>
</gene>
<protein>
    <submittedName>
        <fullName evidence="1">Uncharacterized protein</fullName>
    </submittedName>
</protein>
<sequence length="96" mass="10587">MEGGDHQPTRLFTTQRLRHALFHLARSLIGKGHGRNMACLIPTFTDQMGDFVGDNTRLAGTRSRQHQARSGDEFDGLLLSGVQTHKGSLMKVGRGE</sequence>
<name>A0A645G7R6_9ZZZZ</name>
<dbReference type="EMBL" id="VSSQ01071299">
    <property type="protein sequence ID" value="MPN22941.1"/>
    <property type="molecule type" value="Genomic_DNA"/>
</dbReference>
<dbReference type="AlphaFoldDB" id="A0A645G7R6"/>
<accession>A0A645G7R6</accession>